<keyword evidence="3 6" id="KW-0812">Transmembrane</keyword>
<feature type="transmembrane region" description="Helical" evidence="6">
    <location>
        <begin position="151"/>
        <end position="174"/>
    </location>
</feature>
<evidence type="ECO:0000256" key="4">
    <source>
        <dbReference type="ARBA" id="ARBA00022989"/>
    </source>
</evidence>
<sequence length="631" mass="72086">MNLREFATKNVQRNAKAYFAYFLSSTISAALLFSFTMLVFHPDFDVSLFPQHIKNSFYVTTVIAYLFLCFFVFYSISVFLKSRYKEFGILYIIGASKKLVQKMIRIENMLISSVAAVAGILVGLIFSKILLAASGKLLGYDALKFYFPVKAMIITFSAFVIIGIVISTFCTFIIREDKVLNLIKGTKRPRPEPKASVILSIICIVLLAVGYFLSVTSSIKTITNRIIPVTTMVVVATYLLFSQLSVFVIKLLKRNRNLYMKKTTMLWVSNLLYRVKDNTRMFFLITITSTVALSAIGSVYAYWRDKEYQINREFPQAFVFSNTYENKDEVDLKTDFIEDSLKDEGIPYTKASNEIKFVIPDGDADEVVIINETGYKKLASTLALNTIPFNENETIKHSSFSADKRKNISLNNIKLEVTKESDKGILPTIHRDVNVANYNKGVYVVKDEIYERITGVKYYFGALNVEDYKDTLNISENFYNNFENIDENNKFYNNSLKAYILESTKIAYGVLLFSVIFIGLIFFVTTGSFLYNKCYMDIIEDKTKYKQLNKIGLTFKEIKSILNIEIGVLFLLPYIVAVVHFAFAISAMKHSLGIEITVPALQVIGIMLIAQIIYFFIIRKNYLLEMKKSLI</sequence>
<dbReference type="Proteomes" id="UP000726170">
    <property type="component" value="Unassembled WGS sequence"/>
</dbReference>
<feature type="transmembrane region" description="Helical" evidence="6">
    <location>
        <begin position="281"/>
        <end position="303"/>
    </location>
</feature>
<accession>A0ABS6EGJ2</accession>
<keyword evidence="9" id="KW-1185">Reference proteome</keyword>
<dbReference type="InterPro" id="IPR003838">
    <property type="entry name" value="ABC3_permease_C"/>
</dbReference>
<comment type="caution">
    <text evidence="8">The sequence shown here is derived from an EMBL/GenBank/DDBJ whole genome shotgun (WGS) entry which is preliminary data.</text>
</comment>
<evidence type="ECO:0000256" key="3">
    <source>
        <dbReference type="ARBA" id="ARBA00022692"/>
    </source>
</evidence>
<dbReference type="PANTHER" id="PTHR46795:SF2">
    <property type="entry name" value="ABC TRANSPORTER, PERMEASE PROTEIN"/>
    <property type="match status" value="1"/>
</dbReference>
<evidence type="ECO:0000256" key="1">
    <source>
        <dbReference type="ARBA" id="ARBA00004651"/>
    </source>
</evidence>
<dbReference type="PIRSF" id="PIRSF018968">
    <property type="entry name" value="ABC_permease_BceB"/>
    <property type="match status" value="1"/>
</dbReference>
<evidence type="ECO:0000256" key="2">
    <source>
        <dbReference type="ARBA" id="ARBA00022475"/>
    </source>
</evidence>
<comment type="similarity">
    <text evidence="6">Belongs to the ABC-4 integral membrane protein family.</text>
</comment>
<dbReference type="EMBL" id="JAHLQF010000002">
    <property type="protein sequence ID" value="MBU5484324.1"/>
    <property type="molecule type" value="Genomic_DNA"/>
</dbReference>
<name>A0ABS6EGJ2_9CLOT</name>
<comment type="subcellular location">
    <subcellularLocation>
        <location evidence="1 6">Cell membrane</location>
        <topology evidence="1 6">Multi-pass membrane protein</topology>
    </subcellularLocation>
</comment>
<reference evidence="8 9" key="1">
    <citation type="submission" date="2021-06" db="EMBL/GenBank/DDBJ databases">
        <authorList>
            <person name="Sun Q."/>
            <person name="Li D."/>
        </authorList>
    </citation>
    <scope>NUCLEOTIDE SEQUENCE [LARGE SCALE GENOMIC DNA]</scope>
    <source>
        <strain evidence="8 9">MSJ-11</strain>
    </source>
</reference>
<feature type="transmembrane region" description="Helical" evidence="6">
    <location>
        <begin position="600"/>
        <end position="618"/>
    </location>
</feature>
<dbReference type="InterPro" id="IPR052536">
    <property type="entry name" value="ABC-4_Integral_Memb_Prot"/>
</dbReference>
<feature type="transmembrane region" description="Helical" evidence="6">
    <location>
        <begin position="506"/>
        <end position="531"/>
    </location>
</feature>
<proteinExistence type="inferred from homology"/>
<feature type="transmembrane region" description="Helical" evidence="6">
    <location>
        <begin position="195"/>
        <end position="214"/>
    </location>
</feature>
<evidence type="ECO:0000313" key="8">
    <source>
        <dbReference type="EMBL" id="MBU5484324.1"/>
    </source>
</evidence>
<gene>
    <name evidence="8" type="ORF">KQI86_08285</name>
</gene>
<feature type="transmembrane region" description="Helical" evidence="6">
    <location>
        <begin position="226"/>
        <end position="252"/>
    </location>
</feature>
<protein>
    <submittedName>
        <fullName evidence="8">ABC transporter permease</fullName>
    </submittedName>
</protein>
<evidence type="ECO:0000256" key="6">
    <source>
        <dbReference type="PIRNR" id="PIRNR018968"/>
    </source>
</evidence>
<dbReference type="Pfam" id="PF02687">
    <property type="entry name" value="FtsX"/>
    <property type="match status" value="1"/>
</dbReference>
<feature type="transmembrane region" description="Helical" evidence="6">
    <location>
        <begin position="109"/>
        <end position="131"/>
    </location>
</feature>
<feature type="transmembrane region" description="Helical" evidence="6">
    <location>
        <begin position="20"/>
        <end position="42"/>
    </location>
</feature>
<keyword evidence="5 6" id="KW-0472">Membrane</keyword>
<dbReference type="RefSeq" id="WP_216438805.1">
    <property type="nucleotide sequence ID" value="NZ_JAHLQF010000002.1"/>
</dbReference>
<feature type="domain" description="ABC3 transporter permease C-terminal" evidence="7">
    <location>
        <begin position="61"/>
        <end position="175"/>
    </location>
</feature>
<feature type="transmembrane region" description="Helical" evidence="6">
    <location>
        <begin position="566"/>
        <end position="588"/>
    </location>
</feature>
<evidence type="ECO:0000313" key="9">
    <source>
        <dbReference type="Proteomes" id="UP000726170"/>
    </source>
</evidence>
<keyword evidence="2 6" id="KW-1003">Cell membrane</keyword>
<keyword evidence="6" id="KW-0813">Transport</keyword>
<dbReference type="PANTHER" id="PTHR46795">
    <property type="entry name" value="ABC TRANSPORTER PERMEASE-RELATED-RELATED"/>
    <property type="match status" value="1"/>
</dbReference>
<organism evidence="8 9">
    <name type="scientific">Clostridium mobile</name>
    <dbReference type="NCBI Taxonomy" id="2841512"/>
    <lineage>
        <taxon>Bacteria</taxon>
        <taxon>Bacillati</taxon>
        <taxon>Bacillota</taxon>
        <taxon>Clostridia</taxon>
        <taxon>Eubacteriales</taxon>
        <taxon>Clostridiaceae</taxon>
        <taxon>Clostridium</taxon>
    </lineage>
</organism>
<evidence type="ECO:0000259" key="7">
    <source>
        <dbReference type="Pfam" id="PF02687"/>
    </source>
</evidence>
<feature type="transmembrane region" description="Helical" evidence="6">
    <location>
        <begin position="62"/>
        <end position="80"/>
    </location>
</feature>
<dbReference type="InterPro" id="IPR027022">
    <property type="entry name" value="ABC_permease_BceB-typ"/>
</dbReference>
<keyword evidence="4 6" id="KW-1133">Transmembrane helix</keyword>
<evidence type="ECO:0000256" key="5">
    <source>
        <dbReference type="ARBA" id="ARBA00023136"/>
    </source>
</evidence>